<sequence>MKKLLIVLSIVLGVILLLFGEYFLLERYLCPADDTQSPVVTDEKEPPQAMMLLIEFKNTDGLVNMVSDMKERGIKGLLMVNADFTEENLDAIKAVLATGVVEIAPSYDPKPYWEMTYDEQYEIISDMITRIEEMLEVKPRVISSRYMASNEDTVKIAEELGIEYITARGTTELATTVYKPEEYSVKIISVSNIDVPEFKYGSFCDYSFYERAGSPEDMEKEYKRAILNNKFIGVSHTNIGGQKERWNTMWHNFWDNYDVDWVDLDTLGTVDKEMPMWQIPINMNAPYTPEKIRPAVAYEDEEDVVNPCKVDELVQGTQATTEESRVANDKIVVFHNNVGTMCKEMKAFFKENKIEYEEHLTTEPDFTELFNSYKSKFEQSEGVSSTFGYYPFIFIEEKVFSGFNSHIGSDILVILNK</sequence>
<dbReference type="Gene3D" id="3.40.30.10">
    <property type="entry name" value="Glutaredoxin"/>
    <property type="match status" value="1"/>
</dbReference>
<reference evidence="2 3" key="1">
    <citation type="journal article" date="2020" name="Biotechnol. Biofuels">
        <title>New insights from the biogas microbiome by comprehensive genome-resolved metagenomics of nearly 1600 species originating from multiple anaerobic digesters.</title>
        <authorList>
            <person name="Campanaro S."/>
            <person name="Treu L."/>
            <person name="Rodriguez-R L.M."/>
            <person name="Kovalovszki A."/>
            <person name="Ziels R.M."/>
            <person name="Maus I."/>
            <person name="Zhu X."/>
            <person name="Kougias P.G."/>
            <person name="Basile A."/>
            <person name="Luo G."/>
            <person name="Schluter A."/>
            <person name="Konstantinidis K.T."/>
            <person name="Angelidaki I."/>
        </authorList>
    </citation>
    <scope>NUCLEOTIDE SEQUENCE [LARGE SCALE GENOMIC DNA]</scope>
    <source>
        <strain evidence="2">AS19jrsBPTG_9</strain>
    </source>
</reference>
<dbReference type="InterPro" id="IPR002509">
    <property type="entry name" value="NODB_dom"/>
</dbReference>
<dbReference type="InterPro" id="IPR011330">
    <property type="entry name" value="Glyco_hydro/deAcase_b/a-brl"/>
</dbReference>
<dbReference type="GO" id="GO:0016810">
    <property type="term" value="F:hydrolase activity, acting on carbon-nitrogen (but not peptide) bonds"/>
    <property type="evidence" value="ECO:0007669"/>
    <property type="project" value="InterPro"/>
</dbReference>
<evidence type="ECO:0000313" key="2">
    <source>
        <dbReference type="EMBL" id="NLZ24220.1"/>
    </source>
</evidence>
<gene>
    <name evidence="2" type="ORF">GX888_00510</name>
</gene>
<dbReference type="GO" id="GO:0005975">
    <property type="term" value="P:carbohydrate metabolic process"/>
    <property type="evidence" value="ECO:0007669"/>
    <property type="project" value="InterPro"/>
</dbReference>
<proteinExistence type="predicted"/>
<dbReference type="Gene3D" id="3.20.20.370">
    <property type="entry name" value="Glycoside hydrolase/deacetylase"/>
    <property type="match status" value="1"/>
</dbReference>
<protein>
    <submittedName>
        <fullName evidence="2">Polysaccharide deacetylase family protein</fullName>
    </submittedName>
</protein>
<dbReference type="Proteomes" id="UP000564033">
    <property type="component" value="Unassembled WGS sequence"/>
</dbReference>
<dbReference type="SUPFAM" id="SSF88713">
    <property type="entry name" value="Glycoside hydrolase/deacetylase"/>
    <property type="match status" value="1"/>
</dbReference>
<dbReference type="AlphaFoldDB" id="A0A847VCM7"/>
<dbReference type="Pfam" id="PF01522">
    <property type="entry name" value="Polysacc_deac_1"/>
    <property type="match status" value="1"/>
</dbReference>
<comment type="caution">
    <text evidence="2">The sequence shown here is derived from an EMBL/GenBank/DDBJ whole genome shotgun (WGS) entry which is preliminary data.</text>
</comment>
<accession>A0A847VCM7</accession>
<name>A0A847VCM7_9BACT</name>
<dbReference type="EMBL" id="JAAZIL010000012">
    <property type="protein sequence ID" value="NLZ24220.1"/>
    <property type="molecule type" value="Genomic_DNA"/>
</dbReference>
<organism evidence="2 3">
    <name type="scientific">Candidatus Dojkabacteria bacterium</name>
    <dbReference type="NCBI Taxonomy" id="2099670"/>
    <lineage>
        <taxon>Bacteria</taxon>
        <taxon>Candidatus Dojkabacteria</taxon>
    </lineage>
</organism>
<evidence type="ECO:0000259" key="1">
    <source>
        <dbReference type="Pfam" id="PF01522"/>
    </source>
</evidence>
<feature type="domain" description="NodB homology" evidence="1">
    <location>
        <begin position="64"/>
        <end position="165"/>
    </location>
</feature>
<evidence type="ECO:0000313" key="3">
    <source>
        <dbReference type="Proteomes" id="UP000564033"/>
    </source>
</evidence>